<dbReference type="Proteomes" id="UP000542813">
    <property type="component" value="Unassembled WGS sequence"/>
</dbReference>
<feature type="region of interest" description="Disordered" evidence="1">
    <location>
        <begin position="33"/>
        <end position="71"/>
    </location>
</feature>
<feature type="signal peptide" evidence="2">
    <location>
        <begin position="1"/>
        <end position="36"/>
    </location>
</feature>
<dbReference type="EMBL" id="JACHMM010000001">
    <property type="protein sequence ID" value="MBB5788915.1"/>
    <property type="molecule type" value="Genomic_DNA"/>
</dbReference>
<dbReference type="AlphaFoldDB" id="A0A7W9GRW6"/>
<dbReference type="RefSeq" id="WP_184823910.1">
    <property type="nucleotide sequence ID" value="NZ_JACHMM010000001.1"/>
</dbReference>
<evidence type="ECO:0000313" key="4">
    <source>
        <dbReference type="Proteomes" id="UP000542813"/>
    </source>
</evidence>
<feature type="compositionally biased region" description="Low complexity" evidence="1">
    <location>
        <begin position="33"/>
        <end position="47"/>
    </location>
</feature>
<protein>
    <recommendedName>
        <fullName evidence="5">DUF839 domain-containing protein</fullName>
    </recommendedName>
</protein>
<evidence type="ECO:0000256" key="2">
    <source>
        <dbReference type="SAM" id="SignalP"/>
    </source>
</evidence>
<reference evidence="3 4" key="1">
    <citation type="submission" date="2020-08" db="EMBL/GenBank/DDBJ databases">
        <title>Sequencing the genomes of 1000 actinobacteria strains.</title>
        <authorList>
            <person name="Klenk H.-P."/>
        </authorList>
    </citation>
    <scope>NUCLEOTIDE SEQUENCE [LARGE SCALE GENOMIC DNA]</scope>
    <source>
        <strain evidence="3 4">DSM 102122</strain>
    </source>
</reference>
<accession>A0A7W9GRW6</accession>
<name>A0A7W9GRW6_9ACTN</name>
<evidence type="ECO:0000313" key="3">
    <source>
        <dbReference type="EMBL" id="MBB5788915.1"/>
    </source>
</evidence>
<feature type="chain" id="PRO_5039678096" description="DUF839 domain-containing protein" evidence="2">
    <location>
        <begin position="37"/>
        <end position="691"/>
    </location>
</feature>
<sequence>MAPVKRRFNATITAVALVSALLSVLLIPAATGSPSAAPARPQPAAAATSGSEANCQPGDRPESGLQGGVPGFERQAPLGFQGFWCAMGIVGQNTLRDRGAFGSTAFVNNGEYGFCNYSSMRNPSDPEDPDTGTMVLDLTVPSEPTIVDILRTPAMMQSYSALQTESGFLAGAYQNAKPFDIYDVNDCLNPSFQGFTMTAGGNHDGWLTPDGTTYYGVQFGGGSPLSNPLDEDIHVLDVSDPTDPKQLLTWNRVGTYGTGDLPPEIRDLTAPTYNFHDASTNEDGTRLYIALYGGTQPLGGGGGEPGRCANGLMVLDSSDVAERRPNPKLEFVSFLSWCDEPDPGGYEDGSTAASHATVYAKHQNGKEYVITTDEGPALTGSAQGACRQLTYARLIDISDENAPRTVPGSRWTPEVNEAENCQTLLDQNYHAGMTHYFAVDDRDGFRYVFYASSNQGIRVVDYLDPENPEEVAYFMAPRHPTLTSVTGTDYTRPDAPYDPQNCFIHTGWNQNGLIILEITDPEHNPCMRKTVQGAGMVTGDNGERVRFDLQARRTDSGIMGGLTVRGTGGSRGDVPDVEVDDLTFLGSPRDRCGTVPSTANSLQLDGTGTIDGVDAAFRICVQDNARSGQGKADRVHVVCTSGCDWSLTGELRGGTINVRGEHGERFSAPPPPPAPRPAQPLPPPVEMPEDD</sequence>
<organism evidence="3 4">
    <name type="scientific">Jiangella mangrovi</name>
    <dbReference type="NCBI Taxonomy" id="1524084"/>
    <lineage>
        <taxon>Bacteria</taxon>
        <taxon>Bacillati</taxon>
        <taxon>Actinomycetota</taxon>
        <taxon>Actinomycetes</taxon>
        <taxon>Jiangellales</taxon>
        <taxon>Jiangellaceae</taxon>
        <taxon>Jiangella</taxon>
    </lineage>
</organism>
<proteinExistence type="predicted"/>
<comment type="caution">
    <text evidence="3">The sequence shown here is derived from an EMBL/GenBank/DDBJ whole genome shotgun (WGS) entry which is preliminary data.</text>
</comment>
<evidence type="ECO:0008006" key="5">
    <source>
        <dbReference type="Google" id="ProtNLM"/>
    </source>
</evidence>
<feature type="region of interest" description="Disordered" evidence="1">
    <location>
        <begin position="660"/>
        <end position="691"/>
    </location>
</feature>
<keyword evidence="4" id="KW-1185">Reference proteome</keyword>
<feature type="compositionally biased region" description="Pro residues" evidence="1">
    <location>
        <begin position="668"/>
        <end position="691"/>
    </location>
</feature>
<gene>
    <name evidence="3" type="ORF">HD601_003490</name>
</gene>
<keyword evidence="2" id="KW-0732">Signal</keyword>
<evidence type="ECO:0000256" key="1">
    <source>
        <dbReference type="SAM" id="MobiDB-lite"/>
    </source>
</evidence>